<evidence type="ECO:0000313" key="14">
    <source>
        <dbReference type="Proteomes" id="UP001501725"/>
    </source>
</evidence>
<keyword evidence="3" id="KW-1003">Cell membrane</keyword>
<dbReference type="InterPro" id="IPR000917">
    <property type="entry name" value="Sulfatase_N"/>
</dbReference>
<keyword evidence="8" id="KW-0143">Chaperone</keyword>
<evidence type="ECO:0000256" key="1">
    <source>
        <dbReference type="ARBA" id="ARBA00004651"/>
    </source>
</evidence>
<feature type="transmembrane region" description="Helical" evidence="10">
    <location>
        <begin position="320"/>
        <end position="339"/>
    </location>
</feature>
<evidence type="ECO:0000256" key="4">
    <source>
        <dbReference type="ARBA" id="ARBA00022692"/>
    </source>
</evidence>
<evidence type="ECO:0000259" key="11">
    <source>
        <dbReference type="Pfam" id="PF00884"/>
    </source>
</evidence>
<dbReference type="SUPFAM" id="SSF53649">
    <property type="entry name" value="Alkaline phosphatase-like"/>
    <property type="match status" value="1"/>
</dbReference>
<comment type="subcellular location">
    <subcellularLocation>
        <location evidence="1">Cell membrane</location>
        <topology evidence="1">Multi-pass membrane protein</topology>
    </subcellularLocation>
    <subcellularLocation>
        <location evidence="9">Membrane</location>
        <topology evidence="9">Multi-pass membrane protein</topology>
    </subcellularLocation>
</comment>
<feature type="transmembrane region" description="Helical" evidence="10">
    <location>
        <begin position="20"/>
        <end position="43"/>
    </location>
</feature>
<gene>
    <name evidence="13" type="ORF">GCM10023184_08830</name>
</gene>
<feature type="domain" description="Sulfatase N-terminal" evidence="11">
    <location>
        <begin position="425"/>
        <end position="666"/>
    </location>
</feature>
<accession>A0ABP8GDL1</accession>
<sequence>MVLIKFLESILEYFYSITASYGWSIILLSLAVTILMLPLFWLAEMIQNIERARKLRMQPALSKLKDVTHNMEKYYYTRTIYRQYNYHPIYSLSGLLGLFFQIPFFLAAFWMLTLYGPLNGVSFGPIRDLSKPDGLIAVSGFSLNVLPLLMTVANIASGYLYAKGGNKGERVQLWVIAVVFFALLYNVASGIVLYWTMNNVFAIAKNELLKKSRNSEPQNRFFGALLRRTRNWSYLLFPLMLAMFPLLAFYFGNITEASFSSIALFIPAILAATLILLLLFQWILKDRVKAALLTSLVVVLFFSYGHLFQALAERGINLRHSLLLLAYGSVFVAVGWLLLKTRKKLDTASRIVKMFSASIFFVVLFQIILHDLKNLDSQQAGALANGNDIQSFKSEAVKDTAQHPDIYFLMMDGYANSNVLRKYHGYDNSPFENYLKTKGFYVASEAKANYVATFLSLAATLNMKYINDFQKNPGINSQDKSGPYGLISRNEVMRYLLRKGYTTVNFGSGYIGTNKLDYAERNLSLPKQVEPTNLTFLQTTIIRPFASTLIKARQSFSKNILYTLDGMPSLDSIRGPKFVFGHVVCPHPPYVFTETGGPIPGELKIDNTWNKNEKQYYIAQIKYLNRRVEQIVESILQKSPNAVIVLQSDHGSAFFGDGSWERPDPELIVERGKVFNAILLNKKDSSQLYQNISLVNTFRVIFNSAFNEKFELLKDATYFSPYNRPYDFNDVTKAVDGQ</sequence>
<evidence type="ECO:0008006" key="15">
    <source>
        <dbReference type="Google" id="ProtNLM"/>
    </source>
</evidence>
<organism evidence="13 14">
    <name type="scientific">Flaviaesturariibacter amylovorans</name>
    <dbReference type="NCBI Taxonomy" id="1084520"/>
    <lineage>
        <taxon>Bacteria</taxon>
        <taxon>Pseudomonadati</taxon>
        <taxon>Bacteroidota</taxon>
        <taxon>Chitinophagia</taxon>
        <taxon>Chitinophagales</taxon>
        <taxon>Chitinophagaceae</taxon>
        <taxon>Flaviaestuariibacter</taxon>
    </lineage>
</organism>
<dbReference type="RefSeq" id="WP_345253705.1">
    <property type="nucleotide sequence ID" value="NZ_BAABGY010000002.1"/>
</dbReference>
<comment type="caution">
    <text evidence="13">The sequence shown here is derived from an EMBL/GenBank/DDBJ whole genome shotgun (WGS) entry which is preliminary data.</text>
</comment>
<dbReference type="PANTHER" id="PTHR12428">
    <property type="entry name" value="OXA1"/>
    <property type="match status" value="1"/>
</dbReference>
<dbReference type="CDD" id="cd20070">
    <property type="entry name" value="5TM_YidC_Alb3"/>
    <property type="match status" value="1"/>
</dbReference>
<dbReference type="Gene3D" id="3.40.720.10">
    <property type="entry name" value="Alkaline Phosphatase, subunit A"/>
    <property type="match status" value="1"/>
</dbReference>
<evidence type="ECO:0000256" key="7">
    <source>
        <dbReference type="ARBA" id="ARBA00023136"/>
    </source>
</evidence>
<evidence type="ECO:0000259" key="12">
    <source>
        <dbReference type="Pfam" id="PF02096"/>
    </source>
</evidence>
<keyword evidence="2" id="KW-0813">Transport</keyword>
<keyword evidence="5" id="KW-0653">Protein transport</keyword>
<protein>
    <recommendedName>
        <fullName evidence="15">Membrane protein insertase YidC</fullName>
    </recommendedName>
</protein>
<evidence type="ECO:0000313" key="13">
    <source>
        <dbReference type="EMBL" id="GAA4322443.1"/>
    </source>
</evidence>
<evidence type="ECO:0000256" key="5">
    <source>
        <dbReference type="ARBA" id="ARBA00022927"/>
    </source>
</evidence>
<feature type="transmembrane region" description="Helical" evidence="10">
    <location>
        <begin position="290"/>
        <end position="308"/>
    </location>
</feature>
<dbReference type="InterPro" id="IPR047196">
    <property type="entry name" value="YidC_ALB_C"/>
</dbReference>
<feature type="transmembrane region" description="Helical" evidence="10">
    <location>
        <begin position="89"/>
        <end position="115"/>
    </location>
</feature>
<dbReference type="EMBL" id="BAABGY010000002">
    <property type="protein sequence ID" value="GAA4322443.1"/>
    <property type="molecule type" value="Genomic_DNA"/>
</dbReference>
<evidence type="ECO:0000256" key="2">
    <source>
        <dbReference type="ARBA" id="ARBA00022448"/>
    </source>
</evidence>
<evidence type="ECO:0000256" key="10">
    <source>
        <dbReference type="SAM" id="Phobius"/>
    </source>
</evidence>
<evidence type="ECO:0000256" key="6">
    <source>
        <dbReference type="ARBA" id="ARBA00022989"/>
    </source>
</evidence>
<feature type="transmembrane region" description="Helical" evidence="10">
    <location>
        <begin position="263"/>
        <end position="284"/>
    </location>
</feature>
<keyword evidence="7 10" id="KW-0472">Membrane</keyword>
<dbReference type="InterPro" id="IPR028055">
    <property type="entry name" value="YidC/Oxa/ALB_C"/>
</dbReference>
<keyword evidence="4 9" id="KW-0812">Transmembrane</keyword>
<feature type="transmembrane region" description="Helical" evidence="10">
    <location>
        <begin position="173"/>
        <end position="195"/>
    </location>
</feature>
<keyword evidence="14" id="KW-1185">Reference proteome</keyword>
<feature type="transmembrane region" description="Helical" evidence="10">
    <location>
        <begin position="351"/>
        <end position="369"/>
    </location>
</feature>
<feature type="domain" description="Membrane insertase YidC/Oxa/ALB C-terminal" evidence="12">
    <location>
        <begin position="21"/>
        <end position="209"/>
    </location>
</feature>
<feature type="transmembrane region" description="Helical" evidence="10">
    <location>
        <begin position="232"/>
        <end position="251"/>
    </location>
</feature>
<dbReference type="NCBIfam" id="TIGR03592">
    <property type="entry name" value="yidC_oxa1_cterm"/>
    <property type="match status" value="1"/>
</dbReference>
<evidence type="ECO:0000256" key="9">
    <source>
        <dbReference type="RuleBase" id="RU003945"/>
    </source>
</evidence>
<dbReference type="Pfam" id="PF00884">
    <property type="entry name" value="Sulfatase"/>
    <property type="match status" value="1"/>
</dbReference>
<dbReference type="PANTHER" id="PTHR12428:SF65">
    <property type="entry name" value="CYTOCHROME C OXIDASE ASSEMBLY PROTEIN COX18, MITOCHONDRIAL"/>
    <property type="match status" value="1"/>
</dbReference>
<dbReference type="Proteomes" id="UP001501725">
    <property type="component" value="Unassembled WGS sequence"/>
</dbReference>
<dbReference type="InterPro" id="IPR017850">
    <property type="entry name" value="Alkaline_phosphatase_core_sf"/>
</dbReference>
<dbReference type="Pfam" id="PF02096">
    <property type="entry name" value="60KD_IMP"/>
    <property type="match status" value="1"/>
</dbReference>
<evidence type="ECO:0000256" key="3">
    <source>
        <dbReference type="ARBA" id="ARBA00022475"/>
    </source>
</evidence>
<reference evidence="14" key="1">
    <citation type="journal article" date="2019" name="Int. J. Syst. Evol. Microbiol.">
        <title>The Global Catalogue of Microorganisms (GCM) 10K type strain sequencing project: providing services to taxonomists for standard genome sequencing and annotation.</title>
        <authorList>
            <consortium name="The Broad Institute Genomics Platform"/>
            <consortium name="The Broad Institute Genome Sequencing Center for Infectious Disease"/>
            <person name="Wu L."/>
            <person name="Ma J."/>
        </authorList>
    </citation>
    <scope>NUCLEOTIDE SEQUENCE [LARGE SCALE GENOMIC DNA]</scope>
    <source>
        <strain evidence="14">JCM 17919</strain>
    </source>
</reference>
<proteinExistence type="inferred from homology"/>
<evidence type="ECO:0000256" key="8">
    <source>
        <dbReference type="ARBA" id="ARBA00023186"/>
    </source>
</evidence>
<dbReference type="InterPro" id="IPR001708">
    <property type="entry name" value="YidC/ALB3/OXA1/COX18"/>
</dbReference>
<comment type="similarity">
    <text evidence="9">Belongs to the OXA1/ALB3/YidC family.</text>
</comment>
<name>A0ABP8GDL1_9BACT</name>
<keyword evidence="6 10" id="KW-1133">Transmembrane helix</keyword>